<dbReference type="SUPFAM" id="SSF56194">
    <property type="entry name" value="Uridine diphospho-N-Acetylenolpyruvylglucosamine reductase, MurB, C-terminal domain"/>
    <property type="match status" value="1"/>
</dbReference>
<evidence type="ECO:0000313" key="2">
    <source>
        <dbReference type="EMBL" id="MBE8432611.1"/>
    </source>
</evidence>
<feature type="non-terminal residue" evidence="2">
    <location>
        <position position="1"/>
    </location>
</feature>
<dbReference type="Pfam" id="PF02873">
    <property type="entry name" value="MurB_C"/>
    <property type="match status" value="1"/>
</dbReference>
<evidence type="ECO:0000259" key="1">
    <source>
        <dbReference type="Pfam" id="PF02873"/>
    </source>
</evidence>
<organism evidence="2 3">
    <name type="scientific">Leptospira interrogans serovar Pomona</name>
    <dbReference type="NCBI Taxonomy" id="44276"/>
    <lineage>
        <taxon>Bacteria</taxon>
        <taxon>Pseudomonadati</taxon>
        <taxon>Spirochaetota</taxon>
        <taxon>Spirochaetia</taxon>
        <taxon>Leptospirales</taxon>
        <taxon>Leptospiraceae</taxon>
        <taxon>Leptospira</taxon>
    </lineage>
</organism>
<name>A0AA40WFV6_LEPIR</name>
<dbReference type="InterPro" id="IPR011601">
    <property type="entry name" value="MurB_C"/>
</dbReference>
<dbReference type="AlphaFoldDB" id="A0AA40WFV6"/>
<evidence type="ECO:0000313" key="3">
    <source>
        <dbReference type="Proteomes" id="UP000644282"/>
    </source>
</evidence>
<accession>A0AA40WFV6</accession>
<dbReference type="Gene3D" id="3.90.78.10">
    <property type="entry name" value="UDP-N-acetylenolpyruvoylglucosamine reductase, C-terminal domain"/>
    <property type="match status" value="1"/>
</dbReference>
<feature type="domain" description="UDP-N-acetylenolpyruvoylglucosamine reductase C-terminal" evidence="1">
    <location>
        <begin position="1"/>
        <end position="40"/>
    </location>
</feature>
<dbReference type="InterPro" id="IPR036635">
    <property type="entry name" value="MurB_C_sf"/>
</dbReference>
<sequence>CNFIVNVGAATAADVNYLVELILDKVFQTTGIRLNREIEYFGDIP</sequence>
<dbReference type="GO" id="GO:0008762">
    <property type="term" value="F:UDP-N-acetylmuramate dehydrogenase activity"/>
    <property type="evidence" value="ECO:0007669"/>
    <property type="project" value="InterPro"/>
</dbReference>
<reference evidence="2" key="1">
    <citation type="submission" date="2020-10" db="EMBL/GenBank/DDBJ databases">
        <title>New Zealand Leptospira genomics.</title>
        <authorList>
            <person name="Wilkinson D.A."/>
            <person name="Nisa S."/>
            <person name="Moinet M."/>
            <person name="Benschop J."/>
        </authorList>
    </citation>
    <scope>NUCLEOTIDE SEQUENCE</scope>
    <source>
        <strain evidence="2">ESR8</strain>
    </source>
</reference>
<protein>
    <submittedName>
        <fullName evidence="2">UDP-N-acetylenolpyruvoylglucosamine reductase</fullName>
    </submittedName>
</protein>
<dbReference type="EMBL" id="JADDXF010000858">
    <property type="protein sequence ID" value="MBE8432611.1"/>
    <property type="molecule type" value="Genomic_DNA"/>
</dbReference>
<comment type="caution">
    <text evidence="2">The sequence shown here is derived from an EMBL/GenBank/DDBJ whole genome shotgun (WGS) entry which is preliminary data.</text>
</comment>
<dbReference type="Proteomes" id="UP000644282">
    <property type="component" value="Unassembled WGS sequence"/>
</dbReference>
<proteinExistence type="predicted"/>
<gene>
    <name evidence="2" type="ORF">IQB77_23355</name>
</gene>